<protein>
    <submittedName>
        <fullName evidence="3">Uncharacterized protein</fullName>
    </submittedName>
</protein>
<gene>
    <name evidence="3" type="ORF">PHLGIDRAFT_428764</name>
</gene>
<dbReference type="Proteomes" id="UP000053257">
    <property type="component" value="Unassembled WGS sequence"/>
</dbReference>
<evidence type="ECO:0000256" key="1">
    <source>
        <dbReference type="SAM" id="MobiDB-lite"/>
    </source>
</evidence>
<feature type="region of interest" description="Disordered" evidence="1">
    <location>
        <begin position="151"/>
        <end position="172"/>
    </location>
</feature>
<evidence type="ECO:0000313" key="3">
    <source>
        <dbReference type="EMBL" id="KIP07163.1"/>
    </source>
</evidence>
<keyword evidence="2" id="KW-0472">Membrane</keyword>
<dbReference type="STRING" id="745531.A0A0C3PL74"/>
<feature type="transmembrane region" description="Helical" evidence="2">
    <location>
        <begin position="177"/>
        <end position="200"/>
    </location>
</feature>
<dbReference type="Gene3D" id="2.60.120.260">
    <property type="entry name" value="Galactose-binding domain-like"/>
    <property type="match status" value="1"/>
</dbReference>
<dbReference type="AlphaFoldDB" id="A0A0C3PL74"/>
<name>A0A0C3PL74_PHLG1</name>
<dbReference type="EMBL" id="KN840502">
    <property type="protein sequence ID" value="KIP07163.1"/>
    <property type="molecule type" value="Genomic_DNA"/>
</dbReference>
<accession>A0A0C3PL74</accession>
<keyword evidence="2" id="KW-0812">Transmembrane</keyword>
<keyword evidence="4" id="KW-1185">Reference proteome</keyword>
<keyword evidence="2" id="KW-1133">Transmembrane helix</keyword>
<sequence>MDVVTVDDSDLSLLEYSHNQWFLGGSSSEYNSTTHGSFSAGAKMTFKFNGTSVAVYGTISGTDPALQSTVPACNSTYQIDDASLSTYTAPFVSANLYQARYFQSPQLQAGPHTLVLTATCANQGPWFWLDYLTYVPSPVAAAVSVSASPSSVSSSPTPAATSPPATAPTAAGPSSGVLAAAITIPLSVALLLALSALWWLKRLRRQRGARALDLVLDIEDPPPQTPPLGISPFTAFPAVHTAPPGLHKALPPTPGEEKSTDSDARVTQHTDGGVRLEDGLETVGVELPPAYGRY</sequence>
<organism evidence="3 4">
    <name type="scientific">Phlebiopsis gigantea (strain 11061_1 CR5-6)</name>
    <name type="common">White-rot fungus</name>
    <name type="synonym">Peniophora gigantea</name>
    <dbReference type="NCBI Taxonomy" id="745531"/>
    <lineage>
        <taxon>Eukaryota</taxon>
        <taxon>Fungi</taxon>
        <taxon>Dikarya</taxon>
        <taxon>Basidiomycota</taxon>
        <taxon>Agaricomycotina</taxon>
        <taxon>Agaricomycetes</taxon>
        <taxon>Polyporales</taxon>
        <taxon>Phanerochaetaceae</taxon>
        <taxon>Phlebiopsis</taxon>
    </lineage>
</organism>
<evidence type="ECO:0000313" key="4">
    <source>
        <dbReference type="Proteomes" id="UP000053257"/>
    </source>
</evidence>
<dbReference type="OrthoDB" id="3265734at2759"/>
<proteinExistence type="predicted"/>
<dbReference type="HOGENOM" id="CLU_077192_0_0_1"/>
<reference evidence="3 4" key="1">
    <citation type="journal article" date="2014" name="PLoS Genet.">
        <title>Analysis of the Phlebiopsis gigantea genome, transcriptome and secretome provides insight into its pioneer colonization strategies of wood.</title>
        <authorList>
            <person name="Hori C."/>
            <person name="Ishida T."/>
            <person name="Igarashi K."/>
            <person name="Samejima M."/>
            <person name="Suzuki H."/>
            <person name="Master E."/>
            <person name="Ferreira P."/>
            <person name="Ruiz-Duenas F.J."/>
            <person name="Held B."/>
            <person name="Canessa P."/>
            <person name="Larrondo L.F."/>
            <person name="Schmoll M."/>
            <person name="Druzhinina I.S."/>
            <person name="Kubicek C.P."/>
            <person name="Gaskell J.A."/>
            <person name="Kersten P."/>
            <person name="St John F."/>
            <person name="Glasner J."/>
            <person name="Sabat G."/>
            <person name="Splinter BonDurant S."/>
            <person name="Syed K."/>
            <person name="Yadav J."/>
            <person name="Mgbeahuruike A.C."/>
            <person name="Kovalchuk A."/>
            <person name="Asiegbu F.O."/>
            <person name="Lackner G."/>
            <person name="Hoffmeister D."/>
            <person name="Rencoret J."/>
            <person name="Gutierrez A."/>
            <person name="Sun H."/>
            <person name="Lindquist E."/>
            <person name="Barry K."/>
            <person name="Riley R."/>
            <person name="Grigoriev I.V."/>
            <person name="Henrissat B."/>
            <person name="Kues U."/>
            <person name="Berka R.M."/>
            <person name="Martinez A.T."/>
            <person name="Covert S.F."/>
            <person name="Blanchette R.A."/>
            <person name="Cullen D."/>
        </authorList>
    </citation>
    <scope>NUCLEOTIDE SEQUENCE [LARGE SCALE GENOMIC DNA]</scope>
    <source>
        <strain evidence="3 4">11061_1 CR5-6</strain>
    </source>
</reference>
<evidence type="ECO:0000256" key="2">
    <source>
        <dbReference type="SAM" id="Phobius"/>
    </source>
</evidence>